<comment type="subcellular location">
    <subcellularLocation>
        <location evidence="1 14">Cell outer membrane</location>
        <topology evidence="1 14">Multi-pass membrane protein</topology>
    </subcellularLocation>
</comment>
<dbReference type="SUPFAM" id="SSF56935">
    <property type="entry name" value="Porins"/>
    <property type="match status" value="1"/>
</dbReference>
<proteinExistence type="inferred from homology"/>
<evidence type="ECO:0000313" key="20">
    <source>
        <dbReference type="EMBL" id="SFD45113.1"/>
    </source>
</evidence>
<name>A0A1I1SML8_9BURK</name>
<feature type="compositionally biased region" description="Basic and acidic residues" evidence="17">
    <location>
        <begin position="22"/>
        <end position="32"/>
    </location>
</feature>
<evidence type="ECO:0000256" key="3">
    <source>
        <dbReference type="ARBA" id="ARBA00022448"/>
    </source>
</evidence>
<keyword evidence="3 14" id="KW-0813">Transport</keyword>
<evidence type="ECO:0000256" key="11">
    <source>
        <dbReference type="ARBA" id="ARBA00023136"/>
    </source>
</evidence>
<keyword evidence="10 16" id="KW-0798">TonB box</keyword>
<keyword evidence="5" id="KW-0410">Iron transport</keyword>
<dbReference type="InterPro" id="IPR012910">
    <property type="entry name" value="Plug_dom"/>
</dbReference>
<evidence type="ECO:0000259" key="19">
    <source>
        <dbReference type="Pfam" id="PF07715"/>
    </source>
</evidence>
<evidence type="ECO:0000256" key="9">
    <source>
        <dbReference type="ARBA" id="ARBA00023065"/>
    </source>
</evidence>
<dbReference type="PANTHER" id="PTHR32552:SF84">
    <property type="entry name" value="TONB-DEPENDENT RECEPTOR-RELATED"/>
    <property type="match status" value="1"/>
</dbReference>
<feature type="short sequence motif" description="TonB C-terminal box" evidence="15">
    <location>
        <begin position="768"/>
        <end position="785"/>
    </location>
</feature>
<keyword evidence="4 14" id="KW-1134">Transmembrane beta strand</keyword>
<evidence type="ECO:0000259" key="18">
    <source>
        <dbReference type="Pfam" id="PF00593"/>
    </source>
</evidence>
<dbReference type="GO" id="GO:0038023">
    <property type="term" value="F:signaling receptor activity"/>
    <property type="evidence" value="ECO:0007669"/>
    <property type="project" value="InterPro"/>
</dbReference>
<dbReference type="CDD" id="cd01347">
    <property type="entry name" value="ligand_gated_channel"/>
    <property type="match status" value="1"/>
</dbReference>
<evidence type="ECO:0000256" key="14">
    <source>
        <dbReference type="PROSITE-ProRule" id="PRU01360"/>
    </source>
</evidence>
<feature type="compositionally biased region" description="Basic residues" evidence="17">
    <location>
        <begin position="7"/>
        <end position="21"/>
    </location>
</feature>
<dbReference type="Gene3D" id="2.170.130.10">
    <property type="entry name" value="TonB-dependent receptor, plug domain"/>
    <property type="match status" value="1"/>
</dbReference>
<protein>
    <submittedName>
        <fullName evidence="20">Iron complex outermembrane recepter protein</fullName>
    </submittedName>
</protein>
<dbReference type="Pfam" id="PF07715">
    <property type="entry name" value="Plug"/>
    <property type="match status" value="1"/>
</dbReference>
<evidence type="ECO:0000256" key="10">
    <source>
        <dbReference type="ARBA" id="ARBA00023077"/>
    </source>
</evidence>
<evidence type="ECO:0000256" key="8">
    <source>
        <dbReference type="ARBA" id="ARBA00023004"/>
    </source>
</evidence>
<evidence type="ECO:0000256" key="4">
    <source>
        <dbReference type="ARBA" id="ARBA00022452"/>
    </source>
</evidence>
<dbReference type="GO" id="GO:0009279">
    <property type="term" value="C:cell outer membrane"/>
    <property type="evidence" value="ECO:0007669"/>
    <property type="project" value="UniProtKB-SubCell"/>
</dbReference>
<keyword evidence="11 14" id="KW-0472">Membrane</keyword>
<keyword evidence="13 14" id="KW-0998">Cell outer membrane</keyword>
<feature type="domain" description="TonB-dependent receptor-like beta-barrel" evidence="18">
    <location>
        <begin position="323"/>
        <end position="754"/>
    </location>
</feature>
<evidence type="ECO:0000313" key="21">
    <source>
        <dbReference type="Proteomes" id="UP000199517"/>
    </source>
</evidence>
<dbReference type="PROSITE" id="PS01156">
    <property type="entry name" value="TONB_DEPENDENT_REC_2"/>
    <property type="match status" value="1"/>
</dbReference>
<evidence type="ECO:0000256" key="6">
    <source>
        <dbReference type="ARBA" id="ARBA00022692"/>
    </source>
</evidence>
<feature type="domain" description="TonB-dependent receptor plug" evidence="19">
    <location>
        <begin position="126"/>
        <end position="224"/>
    </location>
</feature>
<keyword evidence="21" id="KW-1185">Reference proteome</keyword>
<dbReference type="InterPro" id="IPR037066">
    <property type="entry name" value="Plug_dom_sf"/>
</dbReference>
<feature type="region of interest" description="Disordered" evidence="17">
    <location>
        <begin position="1"/>
        <end position="45"/>
    </location>
</feature>
<evidence type="ECO:0000256" key="7">
    <source>
        <dbReference type="ARBA" id="ARBA00022729"/>
    </source>
</evidence>
<evidence type="ECO:0000256" key="13">
    <source>
        <dbReference type="ARBA" id="ARBA00023237"/>
    </source>
</evidence>
<dbReference type="GO" id="GO:0015344">
    <property type="term" value="F:siderophore uptake transmembrane transporter activity"/>
    <property type="evidence" value="ECO:0007669"/>
    <property type="project" value="TreeGrafter"/>
</dbReference>
<dbReference type="Pfam" id="PF00593">
    <property type="entry name" value="TonB_dep_Rec_b-barrel"/>
    <property type="match status" value="1"/>
</dbReference>
<evidence type="ECO:0000256" key="17">
    <source>
        <dbReference type="SAM" id="MobiDB-lite"/>
    </source>
</evidence>
<dbReference type="InterPro" id="IPR000531">
    <property type="entry name" value="Beta-barrel_TonB"/>
</dbReference>
<evidence type="ECO:0000256" key="16">
    <source>
        <dbReference type="RuleBase" id="RU003357"/>
    </source>
</evidence>
<dbReference type="InterPro" id="IPR036942">
    <property type="entry name" value="Beta-barrel_TonB_sf"/>
</dbReference>
<sequence>MGSAARRAPHAFRRAPSKGRHREPAGRTRGDGGARAGPPRPAMTRSFTFFSSQDPSPCAPGSRPLRSLACAALLPCAAWAQGDAPQPAAAPTLAPVTVSGTADGEPMGRLPLDTPVATGSRLGLTPRETPAAVTVVDRATIEARGAQDTHEILQAIPGVTVHNAPGSMAASYRGFNGNAVTQLYNGITVQYGSATRAVDSWIYERVEAIGGPSSFLYGAGAIGGSINHITKTPERHDFAEGRVRLGSYGLKEASAGINRRIAGDAAQPGPQHFARIDLSHRDAGSWTPGTRTRATQLAASLLTDLGGGLTHLLAYELQKDNVRSPYWGTPALNPATGALRIDPGTRFANYNSIDGLYRHRVQWLRSVTEWQAAGNLQLRNTLYAYDALRDYRNVETYQFDAANARVVRSGTYLQRHDHQVIGNRAEGTAQGQIAGRRSDWAFGVDFSVNRQTRFPNSLAGTVGSVDPYAPDTGRFFDTPGMAPGFRADRDNRVRTLALYAENRTALVPTVHLVTALRHERIDLDVTNRRAVTDASPAFFERRYHPTTGRLGVVWDVAPGASLYAQMATAGDPPSGSLSTASFADVRNNSELTTGRQAEAGGKFDFWQGRGTATVSVFRITRRNIASQDPANPLATLLVGEQSSRGLELATGLRLTDRWQAQAHLMHTRARYENFVQGGVSLAGRTPMNTPETVANLWLAYAVSPQLQASAGLRHVGRIYADAANTQWAGAATLLDLGLAWKLAPHATLTGRLRNATDRVYAQEARSGQLYLGAPRTLDVSLQVAF</sequence>
<dbReference type="STRING" id="32040.SAMN04489710_102176"/>
<dbReference type="AlphaFoldDB" id="A0A1I1SML8"/>
<evidence type="ECO:0000256" key="5">
    <source>
        <dbReference type="ARBA" id="ARBA00022496"/>
    </source>
</evidence>
<dbReference type="Proteomes" id="UP000199517">
    <property type="component" value="Unassembled WGS sequence"/>
</dbReference>
<accession>A0A1I1SML8</accession>
<dbReference type="InterPro" id="IPR010105">
    <property type="entry name" value="TonB_sidphr_rcpt"/>
</dbReference>
<keyword evidence="12" id="KW-0675">Receptor</keyword>
<dbReference type="EMBL" id="FOMQ01000002">
    <property type="protein sequence ID" value="SFD45113.1"/>
    <property type="molecule type" value="Genomic_DNA"/>
</dbReference>
<dbReference type="Gene3D" id="2.40.170.20">
    <property type="entry name" value="TonB-dependent receptor, beta-barrel domain"/>
    <property type="match status" value="1"/>
</dbReference>
<dbReference type="NCBIfam" id="TIGR01783">
    <property type="entry name" value="TonB-siderophor"/>
    <property type="match status" value="1"/>
</dbReference>
<dbReference type="InterPro" id="IPR039426">
    <property type="entry name" value="TonB-dep_rcpt-like"/>
</dbReference>
<keyword evidence="9" id="KW-0406">Ion transport</keyword>
<dbReference type="PROSITE" id="PS52016">
    <property type="entry name" value="TONB_DEPENDENT_REC_3"/>
    <property type="match status" value="1"/>
</dbReference>
<keyword evidence="8" id="KW-0408">Iron</keyword>
<comment type="similarity">
    <text evidence="2 14 16">Belongs to the TonB-dependent receptor family.</text>
</comment>
<organism evidence="20 21">
    <name type="scientific">Paracidovorax konjaci</name>
    <dbReference type="NCBI Taxonomy" id="32040"/>
    <lineage>
        <taxon>Bacteria</taxon>
        <taxon>Pseudomonadati</taxon>
        <taxon>Pseudomonadota</taxon>
        <taxon>Betaproteobacteria</taxon>
        <taxon>Burkholderiales</taxon>
        <taxon>Comamonadaceae</taxon>
        <taxon>Paracidovorax</taxon>
    </lineage>
</organism>
<gene>
    <name evidence="20" type="ORF">SAMN04489710_102176</name>
</gene>
<evidence type="ECO:0000256" key="1">
    <source>
        <dbReference type="ARBA" id="ARBA00004571"/>
    </source>
</evidence>
<dbReference type="GO" id="GO:0015891">
    <property type="term" value="P:siderophore transport"/>
    <property type="evidence" value="ECO:0007669"/>
    <property type="project" value="InterPro"/>
</dbReference>
<keyword evidence="6 14" id="KW-0812">Transmembrane</keyword>
<keyword evidence="7" id="KW-0732">Signal</keyword>
<dbReference type="InterPro" id="IPR010917">
    <property type="entry name" value="TonB_rcpt_CS"/>
</dbReference>
<reference evidence="21" key="1">
    <citation type="submission" date="2016-10" db="EMBL/GenBank/DDBJ databases">
        <authorList>
            <person name="Varghese N."/>
            <person name="Submissions S."/>
        </authorList>
    </citation>
    <scope>NUCLEOTIDE SEQUENCE [LARGE SCALE GENOMIC DNA]</scope>
    <source>
        <strain evidence="21">DSM 7481</strain>
    </source>
</reference>
<evidence type="ECO:0000256" key="15">
    <source>
        <dbReference type="PROSITE-ProRule" id="PRU10144"/>
    </source>
</evidence>
<feature type="region of interest" description="Disordered" evidence="17">
    <location>
        <begin position="96"/>
        <end position="124"/>
    </location>
</feature>
<dbReference type="PANTHER" id="PTHR32552">
    <property type="entry name" value="FERRICHROME IRON RECEPTOR-RELATED"/>
    <property type="match status" value="1"/>
</dbReference>
<evidence type="ECO:0000256" key="2">
    <source>
        <dbReference type="ARBA" id="ARBA00009810"/>
    </source>
</evidence>
<evidence type="ECO:0000256" key="12">
    <source>
        <dbReference type="ARBA" id="ARBA00023170"/>
    </source>
</evidence>